<feature type="domain" description="FHA" evidence="2">
    <location>
        <begin position="269"/>
        <end position="323"/>
    </location>
</feature>
<evidence type="ECO:0000256" key="1">
    <source>
        <dbReference type="SAM" id="MobiDB-lite"/>
    </source>
</evidence>
<feature type="region of interest" description="Disordered" evidence="1">
    <location>
        <begin position="140"/>
        <end position="168"/>
    </location>
</feature>
<comment type="caution">
    <text evidence="3">The sequence shown here is derived from an EMBL/GenBank/DDBJ whole genome shotgun (WGS) entry which is preliminary data.</text>
</comment>
<dbReference type="EMBL" id="FXTY01000007">
    <property type="protein sequence ID" value="SMP30989.1"/>
    <property type="molecule type" value="Genomic_DNA"/>
</dbReference>
<feature type="compositionally biased region" description="Low complexity" evidence="1">
    <location>
        <begin position="159"/>
        <end position="168"/>
    </location>
</feature>
<organism evidence="3 4">
    <name type="scientific">Shimia sagamensis</name>
    <dbReference type="NCBI Taxonomy" id="1566352"/>
    <lineage>
        <taxon>Bacteria</taxon>
        <taxon>Pseudomonadati</taxon>
        <taxon>Pseudomonadota</taxon>
        <taxon>Alphaproteobacteria</taxon>
        <taxon>Rhodobacterales</taxon>
        <taxon>Roseobacteraceae</taxon>
    </lineage>
</organism>
<name>A0ABY1PDB7_9RHOB</name>
<keyword evidence="4" id="KW-1185">Reference proteome</keyword>
<sequence length="365" mass="38267">MRFIRDIIAEKSQAAGQNEAAALRYPLRLRDQDRADAAPDATPQMNIEAEAPPTPEAQAAQFVAPQPPEEDKVETPVDLSAISAALTPEPPVQTPAPAELDFAEELPAQSYEAAAFDFDKPADHEAPPDPFADLMAAQEAVGPPQAPEPQHSAQPDGLADPSPVASAEAPAVALMPQAEAATAPAEPEVDLAALQANMAASKPTTGRGSKGRVKTRLLGFSAPASQAHDPMSQTQQAATSAQAQFPVGWLVVVDGPGKGASFSLHDGLTQIGRGEGQTVRLDFGDNTISRENHAAIAFDGEQGRFFFGHGGKTNLVRLNGRPVLSTEDLQSNSIIRIGETTLRFVALCGGDFAWGNIEAGHDNLG</sequence>
<dbReference type="InterPro" id="IPR008984">
    <property type="entry name" value="SMAD_FHA_dom_sf"/>
</dbReference>
<dbReference type="RefSeq" id="WP_283427283.1">
    <property type="nucleotide sequence ID" value="NZ_FXTY01000007.1"/>
</dbReference>
<gene>
    <name evidence="3" type="ORF">SAMN06265373_107184</name>
</gene>
<dbReference type="SUPFAM" id="SSF49879">
    <property type="entry name" value="SMAD/FHA domain"/>
    <property type="match status" value="1"/>
</dbReference>
<feature type="compositionally biased region" description="Low complexity" evidence="1">
    <location>
        <begin position="53"/>
        <end position="64"/>
    </location>
</feature>
<dbReference type="PROSITE" id="PS50006">
    <property type="entry name" value="FHA_DOMAIN"/>
    <property type="match status" value="1"/>
</dbReference>
<dbReference type="Gene3D" id="2.60.200.20">
    <property type="match status" value="1"/>
</dbReference>
<proteinExistence type="predicted"/>
<evidence type="ECO:0000313" key="3">
    <source>
        <dbReference type="EMBL" id="SMP30989.1"/>
    </source>
</evidence>
<dbReference type="InterPro" id="IPR000253">
    <property type="entry name" value="FHA_dom"/>
</dbReference>
<reference evidence="3 4" key="1">
    <citation type="submission" date="2017-05" db="EMBL/GenBank/DDBJ databases">
        <authorList>
            <person name="Varghese N."/>
            <person name="Submissions S."/>
        </authorList>
    </citation>
    <scope>NUCLEOTIDE SEQUENCE [LARGE SCALE GENOMIC DNA]</scope>
    <source>
        <strain evidence="3 4">DSM 29734</strain>
    </source>
</reference>
<dbReference type="Proteomes" id="UP001157961">
    <property type="component" value="Unassembled WGS sequence"/>
</dbReference>
<protein>
    <submittedName>
        <fullName evidence="3">FHA domain-containing protein</fullName>
    </submittedName>
</protein>
<evidence type="ECO:0000313" key="4">
    <source>
        <dbReference type="Proteomes" id="UP001157961"/>
    </source>
</evidence>
<evidence type="ECO:0000259" key="2">
    <source>
        <dbReference type="PROSITE" id="PS50006"/>
    </source>
</evidence>
<feature type="region of interest" description="Disordered" evidence="1">
    <location>
        <begin position="53"/>
        <end position="108"/>
    </location>
</feature>
<accession>A0ABY1PDB7</accession>
<dbReference type="CDD" id="cd00060">
    <property type="entry name" value="FHA"/>
    <property type="match status" value="1"/>
</dbReference>